<reference evidence="2 3" key="2">
    <citation type="submission" date="2017-10" db="EMBL/GenBank/DDBJ databases">
        <title>Extensive intraspecific genome diversity in a model arbuscular mycorrhizal fungus.</title>
        <authorList>
            <person name="Chen E.C.H."/>
            <person name="Morin E."/>
            <person name="Baudet D."/>
            <person name="Noel J."/>
            <person name="Ndikumana S."/>
            <person name="Charron P."/>
            <person name="St-Onge C."/>
            <person name="Giorgi J."/>
            <person name="Grigoriev I.V."/>
            <person name="Roux C."/>
            <person name="Martin F.M."/>
            <person name="Corradi N."/>
        </authorList>
    </citation>
    <scope>NUCLEOTIDE SEQUENCE [LARGE SCALE GENOMIC DNA]</scope>
    <source>
        <strain evidence="2 3">C2</strain>
    </source>
</reference>
<feature type="non-terminal residue" evidence="2">
    <location>
        <position position="1"/>
    </location>
</feature>
<organism evidence="2 3">
    <name type="scientific">Rhizophagus irregularis</name>
    <dbReference type="NCBI Taxonomy" id="588596"/>
    <lineage>
        <taxon>Eukaryota</taxon>
        <taxon>Fungi</taxon>
        <taxon>Fungi incertae sedis</taxon>
        <taxon>Mucoromycota</taxon>
        <taxon>Glomeromycotina</taxon>
        <taxon>Glomeromycetes</taxon>
        <taxon>Glomerales</taxon>
        <taxon>Glomeraceae</taxon>
        <taxon>Rhizophagus</taxon>
    </lineage>
</organism>
<dbReference type="VEuPathDB" id="FungiDB:FUN_018669"/>
<feature type="compositionally biased region" description="Basic and acidic residues" evidence="1">
    <location>
        <begin position="16"/>
        <end position="31"/>
    </location>
</feature>
<evidence type="ECO:0000313" key="2">
    <source>
        <dbReference type="EMBL" id="PKK56061.1"/>
    </source>
</evidence>
<feature type="compositionally biased region" description="Acidic residues" evidence="1">
    <location>
        <begin position="75"/>
        <end position="87"/>
    </location>
</feature>
<accession>A0A2N1M349</accession>
<dbReference type="EMBL" id="LLXL01006276">
    <property type="protein sequence ID" value="PKK56061.1"/>
    <property type="molecule type" value="Genomic_DNA"/>
</dbReference>
<proteinExistence type="predicted"/>
<reference evidence="2 3" key="1">
    <citation type="submission" date="2016-04" db="EMBL/GenBank/DDBJ databases">
        <title>Genome analyses suggest a sexual origin of heterokaryosis in a supposedly ancient asexual fungus.</title>
        <authorList>
            <person name="Ropars J."/>
            <person name="Sedzielewska K."/>
            <person name="Noel J."/>
            <person name="Charron P."/>
            <person name="Farinelli L."/>
            <person name="Marton T."/>
            <person name="Kruger M."/>
            <person name="Pelin A."/>
            <person name="Brachmann A."/>
            <person name="Corradi N."/>
        </authorList>
    </citation>
    <scope>NUCLEOTIDE SEQUENCE [LARGE SCALE GENOMIC DNA]</scope>
    <source>
        <strain evidence="2 3">C2</strain>
    </source>
</reference>
<evidence type="ECO:0000313" key="3">
    <source>
        <dbReference type="Proteomes" id="UP000233469"/>
    </source>
</evidence>
<protein>
    <submittedName>
        <fullName evidence="2">Uncharacterized protein</fullName>
    </submittedName>
</protein>
<sequence length="299" mass="34598">SASNLIRKAAPPLPPKPDHLKEHLQELREEQPDPDVDTSESDTDEPIDNFSDCYLSDEELDQEEDLVPEKSSAPEPDDYDVLDDLLSDSDSTTADPILEQQPESLAESFAKSESFADSKSSTKPVIVKLAPEQFIPELNTEPEINRDPEPKEGTQAHWAWQEKHRWDHKSWVKNSKDCTFDNLYNTGKELWAKYQDVSDEYDWDILAFEIEECSTARVEDEYQFYLREVVNRFKDWVKYNGNLPKVPSRKELADIIRAYKEDHDAEIMLTPSSCETMRLDKGKAREIPEECPKTDIERQ</sequence>
<dbReference type="VEuPathDB" id="FungiDB:RhiirA1_469498"/>
<evidence type="ECO:0000256" key="1">
    <source>
        <dbReference type="SAM" id="MobiDB-lite"/>
    </source>
</evidence>
<name>A0A2N1M349_9GLOM</name>
<feature type="compositionally biased region" description="Acidic residues" evidence="1">
    <location>
        <begin position="32"/>
        <end position="47"/>
    </location>
</feature>
<feature type="compositionally biased region" description="Acidic residues" evidence="1">
    <location>
        <begin position="55"/>
        <end position="66"/>
    </location>
</feature>
<dbReference type="AlphaFoldDB" id="A0A2N1M349"/>
<dbReference type="Proteomes" id="UP000233469">
    <property type="component" value="Unassembled WGS sequence"/>
</dbReference>
<comment type="caution">
    <text evidence="2">The sequence shown here is derived from an EMBL/GenBank/DDBJ whole genome shotgun (WGS) entry which is preliminary data.</text>
</comment>
<feature type="region of interest" description="Disordered" evidence="1">
    <location>
        <begin position="1"/>
        <end position="122"/>
    </location>
</feature>
<gene>
    <name evidence="2" type="ORF">RhiirC2_800839</name>
</gene>